<dbReference type="Proteomes" id="UP001163336">
    <property type="component" value="Chromosome"/>
</dbReference>
<evidence type="ECO:0000313" key="1">
    <source>
        <dbReference type="EMBL" id="BDT59178.1"/>
    </source>
</evidence>
<proteinExistence type="predicted"/>
<evidence type="ECO:0000313" key="2">
    <source>
        <dbReference type="Proteomes" id="UP001163336"/>
    </source>
</evidence>
<reference evidence="1" key="1">
    <citation type="submission" date="2022-11" db="EMBL/GenBank/DDBJ databases">
        <title>Isolation and characterization of PLA-degrading bacterium Massilia sp. from Antarctic soil.</title>
        <authorList>
            <person name="Sato K."/>
            <person name="Gomez-Fuentes C."/>
            <person name="Ahmad S.A."/>
            <person name="Zulkharnain A."/>
        </authorList>
    </citation>
    <scope>NUCLEOTIDE SEQUENCE</scope>
    <source>
        <strain evidence="1">N-3</strain>
    </source>
</reference>
<protein>
    <submittedName>
        <fullName evidence="1">Uncharacterized protein</fullName>
    </submittedName>
</protein>
<sequence length="77" mass="8094">MFALKPKDSRTLQEADSRADPGALWSVRNIGTAQGRADDVTPASVLDGVSVRTRGPAGGCLFCRYRSPGLGKDGMNA</sequence>
<accession>A0ABN6TF23</accession>
<keyword evidence="2" id="KW-1185">Reference proteome</keyword>
<organism evidence="1 2">
    <name type="scientific">Massilia varians</name>
    <dbReference type="NCBI Taxonomy" id="457921"/>
    <lineage>
        <taxon>Bacteria</taxon>
        <taxon>Pseudomonadati</taxon>
        <taxon>Pseudomonadota</taxon>
        <taxon>Betaproteobacteria</taxon>
        <taxon>Burkholderiales</taxon>
        <taxon>Oxalobacteraceae</taxon>
        <taxon>Telluria group</taxon>
        <taxon>Massilia</taxon>
    </lineage>
</organism>
<name>A0ABN6TF23_9BURK</name>
<dbReference type="EMBL" id="AP026966">
    <property type="protein sequence ID" value="BDT59178.1"/>
    <property type="molecule type" value="Genomic_DNA"/>
</dbReference>
<gene>
    <name evidence="1" type="ORF">MasN3_26720</name>
</gene>